<proteinExistence type="predicted"/>
<dbReference type="GeneID" id="83038432"/>
<dbReference type="EMBL" id="CP020121">
    <property type="protein sequence ID" value="AQZ97514.1"/>
    <property type="molecule type" value="Genomic_DNA"/>
</dbReference>
<dbReference type="InterPro" id="IPR015005">
    <property type="entry name" value="DUF1854"/>
</dbReference>
<dbReference type="Proteomes" id="UP000053300">
    <property type="component" value="Unassembled WGS sequence"/>
</dbReference>
<reference evidence="3 4" key="1">
    <citation type="submission" date="2015-12" db="EMBL/GenBank/DDBJ databases">
        <title>Complete genome sequence of a multi-drug resistant strain Acidovorax sp. 12322-1.</title>
        <authorList>
            <person name="Ming D."/>
            <person name="Wang M."/>
            <person name="Hu S."/>
            <person name="Zhou Y."/>
            <person name="Jiang T."/>
        </authorList>
    </citation>
    <scope>NUCLEOTIDE SEQUENCE [LARGE SCALE GENOMIC DNA]</scope>
    <source>
        <strain evidence="3 4">12322-1</strain>
    </source>
</reference>
<organism evidence="3 4">
    <name type="scientific">Comamonas kerstersii</name>
    <dbReference type="NCBI Taxonomy" id="225992"/>
    <lineage>
        <taxon>Bacteria</taxon>
        <taxon>Pseudomonadati</taxon>
        <taxon>Pseudomonadota</taxon>
        <taxon>Betaproteobacteria</taxon>
        <taxon>Burkholderiales</taxon>
        <taxon>Comamonadaceae</taxon>
        <taxon>Comamonas</taxon>
    </lineage>
</organism>
<dbReference type="STRING" id="225992.B5M06_03755"/>
<sequence length="157" mass="17625">MSAATITLHRNTHGRLCLTLADGTLHEDITPVRAFPIAAPEEAISLVGSNGKEVYWIDQLAELPAPMQQLLAEDFAVREFVPEVLQIEAIDAISVPSTWTVRTDKGVAKLTLKAEEDIRKLEGRHHLLITSRDGVQYRIRDARQLDKASQKFLERFL</sequence>
<evidence type="ECO:0000313" key="5">
    <source>
        <dbReference type="Proteomes" id="UP000242792"/>
    </source>
</evidence>
<feature type="domain" description="DUF1854" evidence="1">
    <location>
        <begin position="26"/>
        <end position="156"/>
    </location>
</feature>
<accession>A0A1V0BCG8</accession>
<dbReference type="KEGG" id="cke:B5M06_03755"/>
<dbReference type="OrthoDB" id="212426at2"/>
<gene>
    <name evidence="3" type="ORF">AS359_02150</name>
    <name evidence="2" type="ORF">B5M06_03755</name>
</gene>
<accession>A0A0W7Z4X4</accession>
<dbReference type="Proteomes" id="UP000242792">
    <property type="component" value="Chromosome"/>
</dbReference>
<protein>
    <recommendedName>
        <fullName evidence="1">DUF1854 domain-containing protein</fullName>
    </recommendedName>
</protein>
<dbReference type="RefSeq" id="WP_054065171.1">
    <property type="nucleotide sequence ID" value="NZ_CAUCIF010000012.1"/>
</dbReference>
<evidence type="ECO:0000259" key="1">
    <source>
        <dbReference type="Pfam" id="PF08909"/>
    </source>
</evidence>
<dbReference type="AlphaFoldDB" id="A0A0W7Z4X4"/>
<accession>A0A1V3TMB1</accession>
<dbReference type="Pfam" id="PF08909">
    <property type="entry name" value="DUF1854"/>
    <property type="match status" value="1"/>
</dbReference>
<reference evidence="2 5" key="2">
    <citation type="submission" date="2017-03" db="EMBL/GenBank/DDBJ databases">
        <title>Rapid Whole Genome Sequencing of Comamonas kerstersii Causing Continuous ambulatory Peritoneal Dialysis-Associated Peritonitis.</title>
        <authorList>
            <person name="Zheng B."/>
        </authorList>
    </citation>
    <scope>NUCLEOTIDE SEQUENCE [LARGE SCALE GENOMIC DNA]</scope>
    <source>
        <strain evidence="2 5">8943</strain>
    </source>
</reference>
<dbReference type="EMBL" id="LPXH01000015">
    <property type="protein sequence ID" value="KUF42286.1"/>
    <property type="molecule type" value="Genomic_DNA"/>
</dbReference>
<evidence type="ECO:0000313" key="2">
    <source>
        <dbReference type="EMBL" id="AQZ97514.1"/>
    </source>
</evidence>
<evidence type="ECO:0000313" key="3">
    <source>
        <dbReference type="EMBL" id="KUF42286.1"/>
    </source>
</evidence>
<name>A0A0W7Z4X4_9BURK</name>
<evidence type="ECO:0000313" key="4">
    <source>
        <dbReference type="Proteomes" id="UP000053300"/>
    </source>
</evidence>
<keyword evidence="4" id="KW-1185">Reference proteome</keyword>